<evidence type="ECO:0000313" key="6">
    <source>
        <dbReference type="Proteomes" id="UP000076761"/>
    </source>
</evidence>
<keyword evidence="3" id="KW-0326">Glycosidase</keyword>
<organism evidence="5 6">
    <name type="scientific">Neolentinus lepideus HHB14362 ss-1</name>
    <dbReference type="NCBI Taxonomy" id="1314782"/>
    <lineage>
        <taxon>Eukaryota</taxon>
        <taxon>Fungi</taxon>
        <taxon>Dikarya</taxon>
        <taxon>Basidiomycota</taxon>
        <taxon>Agaricomycotina</taxon>
        <taxon>Agaricomycetes</taxon>
        <taxon>Gloeophyllales</taxon>
        <taxon>Gloeophyllaceae</taxon>
        <taxon>Neolentinus</taxon>
    </lineage>
</organism>
<sequence>MSAGQVQRTPVIIDTDPGVDDVVGILLALASPEIQILGYVVTFGNTDQEACYKNIFKLYQAVSRHLEQHPKDRDRFPNFDPVNKPFVVKGASSPWNTDKHTAEYFHGRDGLGDITQRHPDLNVDGIESLASHPYLRISNEGHTAEVLAALRALPPRSLTYVVLGPLTSVQLLNHHHSAEFHNLVGRIICMGGALDVPGNTSPVAEFNTFADPEALRALTVGTKDAPRLPIERFLLLPLDVTTPHELSFPLYKKLVDPAFDSTKAPSKPEDKTPIQHFTSSFLERPREIMRSFGKDAMELHDPVAVWCAIANPPVADEIKGQVPQLHPEWVAVQRKFQVECKGEYTRGMLVVDRRDDQSAYAPGENRAHVQAELERLHVAHGVFESSAFPAQVEIEDPDKAQTDNLGGESVAVLTHTPGPATLVRLLLSRIWGVETI</sequence>
<dbReference type="PANTHER" id="PTHR12304:SF56">
    <property type="entry name" value="HYDROLASE, PUTATIVE (AFU_ORTHOLOGUE AFUA_1G11790)-RELATED"/>
    <property type="match status" value="1"/>
</dbReference>
<name>A0A165TL08_9AGAM</name>
<evidence type="ECO:0000256" key="2">
    <source>
        <dbReference type="ARBA" id="ARBA00022801"/>
    </source>
</evidence>
<accession>A0A165TL08</accession>
<dbReference type="InterPro" id="IPR023186">
    <property type="entry name" value="IUNH"/>
</dbReference>
<dbReference type="EMBL" id="KV425565">
    <property type="protein sequence ID" value="KZT26825.1"/>
    <property type="molecule type" value="Genomic_DNA"/>
</dbReference>
<dbReference type="STRING" id="1314782.A0A165TL08"/>
<evidence type="ECO:0000256" key="3">
    <source>
        <dbReference type="ARBA" id="ARBA00023295"/>
    </source>
</evidence>
<dbReference type="GO" id="GO:0006152">
    <property type="term" value="P:purine nucleoside catabolic process"/>
    <property type="evidence" value="ECO:0007669"/>
    <property type="project" value="TreeGrafter"/>
</dbReference>
<keyword evidence="2 5" id="KW-0378">Hydrolase</keyword>
<proteinExistence type="inferred from homology"/>
<evidence type="ECO:0000256" key="1">
    <source>
        <dbReference type="ARBA" id="ARBA00009176"/>
    </source>
</evidence>
<dbReference type="Gene3D" id="3.90.245.10">
    <property type="entry name" value="Ribonucleoside hydrolase-like"/>
    <property type="match status" value="1"/>
</dbReference>
<dbReference type="Proteomes" id="UP000076761">
    <property type="component" value="Unassembled WGS sequence"/>
</dbReference>
<keyword evidence="6" id="KW-1185">Reference proteome</keyword>
<protein>
    <submittedName>
        <fullName evidence="5">Nucleoside hydrolase</fullName>
    </submittedName>
</protein>
<dbReference type="InterPro" id="IPR036452">
    <property type="entry name" value="Ribo_hydro-like"/>
</dbReference>
<dbReference type="OrthoDB" id="5783963at2759"/>
<dbReference type="PANTHER" id="PTHR12304">
    <property type="entry name" value="INOSINE-URIDINE PREFERRING NUCLEOSIDE HYDROLASE"/>
    <property type="match status" value="1"/>
</dbReference>
<gene>
    <name evidence="5" type="ORF">NEOLEDRAFT_1155540</name>
</gene>
<dbReference type="Pfam" id="PF01156">
    <property type="entry name" value="IU_nuc_hydro"/>
    <property type="match status" value="1"/>
</dbReference>
<feature type="domain" description="Inosine/uridine-preferring nucleoside hydrolase" evidence="4">
    <location>
        <begin position="11"/>
        <end position="361"/>
    </location>
</feature>
<reference evidence="5 6" key="1">
    <citation type="journal article" date="2016" name="Mol. Biol. Evol.">
        <title>Comparative Genomics of Early-Diverging Mushroom-Forming Fungi Provides Insights into the Origins of Lignocellulose Decay Capabilities.</title>
        <authorList>
            <person name="Nagy L.G."/>
            <person name="Riley R."/>
            <person name="Tritt A."/>
            <person name="Adam C."/>
            <person name="Daum C."/>
            <person name="Floudas D."/>
            <person name="Sun H."/>
            <person name="Yadav J.S."/>
            <person name="Pangilinan J."/>
            <person name="Larsson K.H."/>
            <person name="Matsuura K."/>
            <person name="Barry K."/>
            <person name="Labutti K."/>
            <person name="Kuo R."/>
            <person name="Ohm R.A."/>
            <person name="Bhattacharya S.S."/>
            <person name="Shirouzu T."/>
            <person name="Yoshinaga Y."/>
            <person name="Martin F.M."/>
            <person name="Grigoriev I.V."/>
            <person name="Hibbett D.S."/>
        </authorList>
    </citation>
    <scope>NUCLEOTIDE SEQUENCE [LARGE SCALE GENOMIC DNA]</scope>
    <source>
        <strain evidence="5 6">HHB14362 ss-1</strain>
    </source>
</reference>
<evidence type="ECO:0000313" key="5">
    <source>
        <dbReference type="EMBL" id="KZT26825.1"/>
    </source>
</evidence>
<dbReference type="InParanoid" id="A0A165TL08"/>
<dbReference type="SUPFAM" id="SSF53590">
    <property type="entry name" value="Nucleoside hydrolase"/>
    <property type="match status" value="1"/>
</dbReference>
<dbReference type="GO" id="GO:0005829">
    <property type="term" value="C:cytosol"/>
    <property type="evidence" value="ECO:0007669"/>
    <property type="project" value="TreeGrafter"/>
</dbReference>
<evidence type="ECO:0000259" key="4">
    <source>
        <dbReference type="Pfam" id="PF01156"/>
    </source>
</evidence>
<comment type="similarity">
    <text evidence="1">Belongs to the IUNH family.</text>
</comment>
<dbReference type="InterPro" id="IPR001910">
    <property type="entry name" value="Inosine/uridine_hydrolase_dom"/>
</dbReference>
<dbReference type="GO" id="GO:0008477">
    <property type="term" value="F:purine nucleosidase activity"/>
    <property type="evidence" value="ECO:0007669"/>
    <property type="project" value="TreeGrafter"/>
</dbReference>
<dbReference type="AlphaFoldDB" id="A0A165TL08"/>